<reference evidence="2 3" key="1">
    <citation type="submission" date="2017-03" db="EMBL/GenBank/DDBJ databases">
        <title>Genome sequence of Geothermobacter sp. EPR-M, Deep-Sea Iron Reducer.</title>
        <authorList>
            <person name="Tully B."/>
            <person name="Savalia P."/>
            <person name="Abuyen K."/>
            <person name="Baughan C."/>
            <person name="Romero E."/>
            <person name="Ronkowski C."/>
            <person name="Torres B."/>
            <person name="Tremblay J."/>
            <person name="Trujillo A."/>
            <person name="Tyler M."/>
            <person name="Perez-Rodriguez I."/>
            <person name="Amend J."/>
        </authorList>
    </citation>
    <scope>NUCLEOTIDE SEQUENCE [LARGE SCALE GENOMIC DNA]</scope>
    <source>
        <strain evidence="2 3">EPR-M</strain>
    </source>
</reference>
<dbReference type="InterPro" id="IPR036280">
    <property type="entry name" value="Multihaem_cyt_sf"/>
</dbReference>
<dbReference type="OrthoDB" id="9788951at2"/>
<accession>A0A1X0Y051</accession>
<name>A0A1X0Y051_9BACT</name>
<dbReference type="Gene3D" id="3.90.10.10">
    <property type="entry name" value="Cytochrome C3"/>
    <property type="match status" value="2"/>
</dbReference>
<dbReference type="STRING" id="1969733.B5V00_12135"/>
<keyword evidence="1" id="KW-0732">Signal</keyword>
<proteinExistence type="predicted"/>
<feature type="signal peptide" evidence="1">
    <location>
        <begin position="1"/>
        <end position="20"/>
    </location>
</feature>
<evidence type="ECO:0000256" key="1">
    <source>
        <dbReference type="SAM" id="SignalP"/>
    </source>
</evidence>
<dbReference type="EMBL" id="NAAD01000015">
    <property type="protein sequence ID" value="ORJ58591.1"/>
    <property type="molecule type" value="Genomic_DNA"/>
</dbReference>
<dbReference type="AlphaFoldDB" id="A0A1X0Y051"/>
<evidence type="ECO:0000313" key="2">
    <source>
        <dbReference type="EMBL" id="ORJ58591.1"/>
    </source>
</evidence>
<dbReference type="Proteomes" id="UP000193136">
    <property type="component" value="Unassembled WGS sequence"/>
</dbReference>
<dbReference type="RefSeq" id="WP_085011072.1">
    <property type="nucleotide sequence ID" value="NZ_NAAD01000015.1"/>
</dbReference>
<evidence type="ECO:0000313" key="3">
    <source>
        <dbReference type="Proteomes" id="UP000193136"/>
    </source>
</evidence>
<protein>
    <submittedName>
        <fullName evidence="2">Cytochrome C</fullName>
    </submittedName>
</protein>
<comment type="caution">
    <text evidence="2">The sequence shown here is derived from an EMBL/GenBank/DDBJ whole genome shotgun (WGS) entry which is preliminary data.</text>
</comment>
<keyword evidence="3" id="KW-1185">Reference proteome</keyword>
<sequence>MVRILLTLFIVLAAGAPAWAVTFNHSEHDGYTEDVSCTTCHVEGAQSIVPAKKVCEQCHDADFAKGVDYPSLASHGPLWAFQHRAQAKGSAINCSQCHEQDFCFECHTNAGRADEQGSFGNNLANVHRSDFQVSHPIAARTDPQLCSSCHETSFCADCHNTFNRADLAFKSHRRAWSDLKVSPSGPEHRFYDQSQCQSCHPNSVLPSHDWSGSHAREARKNLATCQACHPEGDICLKCHSARAGLRVNPHPADWGDIKGRLDRASSGKTCRRCH</sequence>
<feature type="chain" id="PRO_5012642710" evidence="1">
    <location>
        <begin position="21"/>
        <end position="274"/>
    </location>
</feature>
<dbReference type="SUPFAM" id="SSF48695">
    <property type="entry name" value="Multiheme cytochromes"/>
    <property type="match status" value="1"/>
</dbReference>
<organism evidence="2 3">
    <name type="scientific">Geothermobacter hydrogeniphilus</name>
    <dbReference type="NCBI Taxonomy" id="1969733"/>
    <lineage>
        <taxon>Bacteria</taxon>
        <taxon>Pseudomonadati</taxon>
        <taxon>Thermodesulfobacteriota</taxon>
        <taxon>Desulfuromonadia</taxon>
        <taxon>Desulfuromonadales</taxon>
        <taxon>Geothermobacteraceae</taxon>
        <taxon>Geothermobacter</taxon>
    </lineage>
</organism>
<gene>
    <name evidence="2" type="ORF">B5V00_12135</name>
</gene>